<comment type="similarity">
    <text evidence="2 6">Belongs to the bacterial solute-binding protein 3 family.</text>
</comment>
<evidence type="ECO:0000256" key="6">
    <source>
        <dbReference type="RuleBase" id="RU003744"/>
    </source>
</evidence>
<dbReference type="EMBL" id="LQQY01000021">
    <property type="protein sequence ID" value="KZE47710.1"/>
    <property type="molecule type" value="Genomic_DNA"/>
</dbReference>
<dbReference type="GO" id="GO:0015276">
    <property type="term" value="F:ligand-gated monoatomic ion channel activity"/>
    <property type="evidence" value="ECO:0007669"/>
    <property type="project" value="InterPro"/>
</dbReference>
<dbReference type="CDD" id="cd13711">
    <property type="entry name" value="PBP2_Ngo0372_TcyA"/>
    <property type="match status" value="1"/>
</dbReference>
<dbReference type="SUPFAM" id="SSF53850">
    <property type="entry name" value="Periplasmic binding protein-like II"/>
    <property type="match status" value="1"/>
</dbReference>
<evidence type="ECO:0000256" key="1">
    <source>
        <dbReference type="ARBA" id="ARBA00004196"/>
    </source>
</evidence>
<accession>A0A0J5SI21</accession>
<dbReference type="SMART" id="SM00062">
    <property type="entry name" value="PBPb"/>
    <property type="match status" value="1"/>
</dbReference>
<reference evidence="9" key="1">
    <citation type="submission" date="2016-01" db="EMBL/GenBank/DDBJ databases">
        <title>Whole genome sequencing of Bhargavaea cecembensis T14.</title>
        <authorList>
            <person name="Hong K.W."/>
        </authorList>
    </citation>
    <scope>NUCLEOTIDE SEQUENCE [LARGE SCALE GENOMIC DNA]</scope>
    <source>
        <strain evidence="9">M19</strain>
    </source>
</reference>
<dbReference type="PROSITE" id="PS01039">
    <property type="entry name" value="SBP_BACTERIAL_3"/>
    <property type="match status" value="1"/>
</dbReference>
<dbReference type="InterPro" id="IPR001638">
    <property type="entry name" value="Solute-binding_3/MltF_N"/>
</dbReference>
<feature type="chain" id="PRO_5039615704" evidence="7">
    <location>
        <begin position="21"/>
        <end position="268"/>
    </location>
</feature>
<keyword evidence="5" id="KW-0449">Lipoprotein</keyword>
<dbReference type="GO" id="GO:0030313">
    <property type="term" value="C:cell envelope"/>
    <property type="evidence" value="ECO:0007669"/>
    <property type="project" value="UniProtKB-SubCell"/>
</dbReference>
<evidence type="ECO:0000256" key="5">
    <source>
        <dbReference type="ARBA" id="ARBA00023288"/>
    </source>
</evidence>
<dbReference type="PROSITE" id="PS51257">
    <property type="entry name" value="PROKAR_LIPOPROTEIN"/>
    <property type="match status" value="1"/>
</dbReference>
<dbReference type="PANTHER" id="PTHR35936">
    <property type="entry name" value="MEMBRANE-BOUND LYTIC MUREIN TRANSGLYCOSYLASE F"/>
    <property type="match status" value="1"/>
</dbReference>
<dbReference type="PATRIC" id="fig|189381.10.peg.3853"/>
<gene>
    <name evidence="8" type="ORF">AV649_21070</name>
</gene>
<evidence type="ECO:0000313" key="9">
    <source>
        <dbReference type="Proteomes" id="UP000076510"/>
    </source>
</evidence>
<dbReference type="AlphaFoldDB" id="A0A0J5SI21"/>
<comment type="caution">
    <text evidence="8">The sequence shown here is derived from an EMBL/GenBank/DDBJ whole genome shotgun (WGS) entry which is preliminary data.</text>
</comment>
<comment type="subcellular location">
    <subcellularLocation>
        <location evidence="1">Cell envelope</location>
    </subcellularLocation>
</comment>
<proteinExistence type="inferred from homology"/>
<evidence type="ECO:0000256" key="2">
    <source>
        <dbReference type="ARBA" id="ARBA00010333"/>
    </source>
</evidence>
<dbReference type="GO" id="GO:0016020">
    <property type="term" value="C:membrane"/>
    <property type="evidence" value="ECO:0007669"/>
    <property type="project" value="InterPro"/>
</dbReference>
<dbReference type="InterPro" id="IPR001320">
    <property type="entry name" value="Iontro_rcpt_C"/>
</dbReference>
<organism evidence="8 9">
    <name type="scientific">Rossellomorea marisflavi</name>
    <dbReference type="NCBI Taxonomy" id="189381"/>
    <lineage>
        <taxon>Bacteria</taxon>
        <taxon>Bacillati</taxon>
        <taxon>Bacillota</taxon>
        <taxon>Bacilli</taxon>
        <taxon>Bacillales</taxon>
        <taxon>Bacillaceae</taxon>
        <taxon>Rossellomorea</taxon>
    </lineage>
</organism>
<dbReference type="RefSeq" id="WP_048004430.1">
    <property type="nucleotide sequence ID" value="NZ_CAXQIX010000044.1"/>
</dbReference>
<keyword evidence="4" id="KW-0564">Palmitate</keyword>
<dbReference type="InterPro" id="IPR018313">
    <property type="entry name" value="SBP_3_CS"/>
</dbReference>
<dbReference type="OrthoDB" id="8613538at2"/>
<dbReference type="Pfam" id="PF00497">
    <property type="entry name" value="SBP_bac_3"/>
    <property type="match status" value="1"/>
</dbReference>
<feature type="signal peptide" evidence="7">
    <location>
        <begin position="1"/>
        <end position="20"/>
    </location>
</feature>
<evidence type="ECO:0000256" key="4">
    <source>
        <dbReference type="ARBA" id="ARBA00023139"/>
    </source>
</evidence>
<protein>
    <submittedName>
        <fullName evidence="8">Uncharacterized protein</fullName>
    </submittedName>
</protein>
<evidence type="ECO:0000256" key="3">
    <source>
        <dbReference type="ARBA" id="ARBA00022729"/>
    </source>
</evidence>
<dbReference type="SMART" id="SM00079">
    <property type="entry name" value="PBPe"/>
    <property type="match status" value="1"/>
</dbReference>
<keyword evidence="3 7" id="KW-0732">Signal</keyword>
<dbReference type="Gene3D" id="3.40.190.10">
    <property type="entry name" value="Periplasmic binding protein-like II"/>
    <property type="match status" value="2"/>
</dbReference>
<evidence type="ECO:0000313" key="8">
    <source>
        <dbReference type="EMBL" id="KZE47710.1"/>
    </source>
</evidence>
<dbReference type="PANTHER" id="PTHR35936:SF34">
    <property type="entry name" value="ABC TRANSPORTER EXTRACELLULAR-BINDING PROTEIN YCKB-RELATED"/>
    <property type="match status" value="1"/>
</dbReference>
<name>A0A0J5SI21_9BACI</name>
<evidence type="ECO:0000256" key="7">
    <source>
        <dbReference type="SAM" id="SignalP"/>
    </source>
</evidence>
<dbReference type="Proteomes" id="UP000076510">
    <property type="component" value="Unassembled WGS sequence"/>
</dbReference>
<sequence length="268" mass="29786">MKKWRISIALIAMLSLVLTACSSGGSNSGSDEEALYNKVKEDGKILIGTEGTYPPFTFHDDSGKLTGFDVELAREVAKRLGVKAEFQETQWDAMFEGLNSKRFDMIANQVGVREDRQKKYDFSTPYIESSAVVVAKKDNKNVKSFEDIKGLKSAQSLTSNYRDIAEKNGAEIQGVEGLSQSIELIEQGRVDVTVNDKISVLDYLNKKKGANVKIVAEAAEASESAFMFRKGDDKLVKEVNKALEDMKEDGTYKKISEKWFGEDVSPKH</sequence>